<proteinExistence type="predicted"/>
<organism evidence="1 2">
    <name type="scientific">Candidatus Magasanikbacteria bacterium CG_4_10_14_0_2_um_filter_33_14</name>
    <dbReference type="NCBI Taxonomy" id="1974636"/>
    <lineage>
        <taxon>Bacteria</taxon>
        <taxon>Candidatus Magasanikiibacteriota</taxon>
    </lineage>
</organism>
<reference evidence="2" key="1">
    <citation type="submission" date="2017-09" db="EMBL/GenBank/DDBJ databases">
        <title>Depth-based differentiation of microbial function through sediment-hosted aquifers and enrichment of novel symbionts in the deep terrestrial subsurface.</title>
        <authorList>
            <person name="Probst A.J."/>
            <person name="Ladd B."/>
            <person name="Jarett J.K."/>
            <person name="Geller-Mcgrath D.E."/>
            <person name="Sieber C.M.K."/>
            <person name="Emerson J.B."/>
            <person name="Anantharaman K."/>
            <person name="Thomas B.C."/>
            <person name="Malmstrom R."/>
            <person name="Stieglmeier M."/>
            <person name="Klingl A."/>
            <person name="Woyke T."/>
            <person name="Ryan C.M."/>
            <person name="Banfield J.F."/>
        </authorList>
    </citation>
    <scope>NUCLEOTIDE SEQUENCE [LARGE SCALE GENOMIC DNA]</scope>
</reference>
<protein>
    <submittedName>
        <fullName evidence="1">Uncharacterized protein</fullName>
    </submittedName>
</protein>
<dbReference type="Proteomes" id="UP000231453">
    <property type="component" value="Unassembled WGS sequence"/>
</dbReference>
<evidence type="ECO:0000313" key="1">
    <source>
        <dbReference type="EMBL" id="PIZ96658.1"/>
    </source>
</evidence>
<accession>A0A2M7VBR9</accession>
<sequence length="66" mass="7812">MSKTNLTKKEISDTFKMIKKEEPKKQKYDNYLYGKEEDSFSLEQKDVWVVSDSSTSFANFNQQNYA</sequence>
<comment type="caution">
    <text evidence="1">The sequence shown here is derived from an EMBL/GenBank/DDBJ whole genome shotgun (WGS) entry which is preliminary data.</text>
</comment>
<name>A0A2M7VBR9_9BACT</name>
<evidence type="ECO:0000313" key="2">
    <source>
        <dbReference type="Proteomes" id="UP000231453"/>
    </source>
</evidence>
<dbReference type="EMBL" id="PFPL01000012">
    <property type="protein sequence ID" value="PIZ96658.1"/>
    <property type="molecule type" value="Genomic_DNA"/>
</dbReference>
<gene>
    <name evidence="1" type="ORF">COX80_00745</name>
</gene>
<dbReference type="AlphaFoldDB" id="A0A2M7VBR9"/>